<evidence type="ECO:0000313" key="2">
    <source>
        <dbReference type="Proteomes" id="UP000198883"/>
    </source>
</evidence>
<dbReference type="Proteomes" id="UP000198883">
    <property type="component" value="Unassembled WGS sequence"/>
</dbReference>
<organism evidence="1 2">
    <name type="scientific">Phocoenobacter skyensis</name>
    <dbReference type="NCBI Taxonomy" id="97481"/>
    <lineage>
        <taxon>Bacteria</taxon>
        <taxon>Pseudomonadati</taxon>
        <taxon>Pseudomonadota</taxon>
        <taxon>Gammaproteobacteria</taxon>
        <taxon>Pasteurellales</taxon>
        <taxon>Pasteurellaceae</taxon>
        <taxon>Phocoenobacter</taxon>
    </lineage>
</organism>
<dbReference type="STRING" id="97481.SAMN05444853_10410"/>
<reference evidence="2" key="1">
    <citation type="submission" date="2016-10" db="EMBL/GenBank/DDBJ databases">
        <authorList>
            <person name="Varghese N."/>
            <person name="Submissions S."/>
        </authorList>
    </citation>
    <scope>NUCLEOTIDE SEQUENCE [LARGE SCALE GENOMIC DNA]</scope>
    <source>
        <strain evidence="2">DSM 24204</strain>
    </source>
</reference>
<dbReference type="OrthoDB" id="5687035at2"/>
<accession>A0A1H7V8A0</accession>
<gene>
    <name evidence="1" type="ORF">SAMN05444853_10410</name>
</gene>
<proteinExistence type="predicted"/>
<name>A0A1H7V8A0_9PAST</name>
<dbReference type="EMBL" id="FOBN01000004">
    <property type="protein sequence ID" value="SEM05416.1"/>
    <property type="molecule type" value="Genomic_DNA"/>
</dbReference>
<dbReference type="AlphaFoldDB" id="A0A1H7V8A0"/>
<evidence type="ECO:0000313" key="1">
    <source>
        <dbReference type="EMBL" id="SEM05416.1"/>
    </source>
</evidence>
<dbReference type="RefSeq" id="WP_090920562.1">
    <property type="nucleotide sequence ID" value="NZ_CP016180.1"/>
</dbReference>
<sequence length="97" mass="10991">MAKVIIKRSATKFSNKKDIRLKGKAGRKARMFQKSRKIENVWQKAVEKPSKVDSVLSMVSAKKAIRDVALPKKSYKQAHIPTATAKQKRCCGHRDLI</sequence>
<protein>
    <submittedName>
        <fullName evidence="1">Uncharacterized protein</fullName>
    </submittedName>
</protein>
<dbReference type="GeneID" id="83545320"/>